<accession>A0A381V2I1</accession>
<evidence type="ECO:0000256" key="4">
    <source>
        <dbReference type="ARBA" id="ARBA00022679"/>
    </source>
</evidence>
<dbReference type="PIRSF" id="PIRSF005917">
    <property type="entry name" value="MTase_YraL"/>
    <property type="match status" value="1"/>
</dbReference>
<keyword evidence="5" id="KW-0949">S-adenosyl-L-methionine</keyword>
<name>A0A381V2I1_9ZZZZ</name>
<sequence length="236" mass="26264">MRNEERGSLDQGTLYIVSTPIGNLGDVTQRAVEILSTVSLIAAEDTRRTRILLNRYEIQTPLSSYNSYNKFKKGPLFMGRLKKGESIALVSDAGTPGVSDPHYHLVQLAIEEGISVNAVPGPSALLAALTVSGLPMDKFVFEGFLPRKKGRATRLENLAEEKRTLVIFESPNRIQKTLKDILKAFGNRQVAIARELTKIHEEVIRGNLEDIGNQDRKWKGELTLVIEGSNEKKRKP</sequence>
<dbReference type="FunFam" id="3.30.950.10:FF:000002">
    <property type="entry name" value="Ribosomal RNA small subunit methyltransferase I"/>
    <property type="match status" value="1"/>
</dbReference>
<keyword evidence="4" id="KW-0808">Transferase</keyword>
<dbReference type="InterPro" id="IPR035996">
    <property type="entry name" value="4pyrrol_Methylase_sf"/>
</dbReference>
<evidence type="ECO:0000256" key="2">
    <source>
        <dbReference type="ARBA" id="ARBA00022552"/>
    </source>
</evidence>
<protein>
    <recommendedName>
        <fullName evidence="6">Tetrapyrrole methylase domain-containing protein</fullName>
    </recommendedName>
</protein>
<organism evidence="7">
    <name type="scientific">marine metagenome</name>
    <dbReference type="NCBI Taxonomy" id="408172"/>
    <lineage>
        <taxon>unclassified sequences</taxon>
        <taxon>metagenomes</taxon>
        <taxon>ecological metagenomes</taxon>
    </lineage>
</organism>
<dbReference type="Gene3D" id="3.30.950.10">
    <property type="entry name" value="Methyltransferase, Cobalt-precorrin-4 Transmethylase, Domain 2"/>
    <property type="match status" value="1"/>
</dbReference>
<dbReference type="Pfam" id="PF00590">
    <property type="entry name" value="TP_methylase"/>
    <property type="match status" value="1"/>
</dbReference>
<dbReference type="HAMAP" id="MF_01877">
    <property type="entry name" value="16SrRNA_methyltr_I"/>
    <property type="match status" value="1"/>
</dbReference>
<dbReference type="GO" id="GO:0006364">
    <property type="term" value="P:rRNA processing"/>
    <property type="evidence" value="ECO:0007669"/>
    <property type="project" value="UniProtKB-KW"/>
</dbReference>
<dbReference type="Gene3D" id="3.40.1010.10">
    <property type="entry name" value="Cobalt-precorrin-4 Transmethylase, Domain 1"/>
    <property type="match status" value="1"/>
</dbReference>
<dbReference type="InterPro" id="IPR008189">
    <property type="entry name" value="rRNA_ssu_MeTfrase_I"/>
</dbReference>
<dbReference type="InterPro" id="IPR000878">
    <property type="entry name" value="4pyrrol_Mease"/>
</dbReference>
<gene>
    <name evidence="7" type="ORF">METZ01_LOCUS87426</name>
</gene>
<dbReference type="EMBL" id="UINC01007681">
    <property type="protein sequence ID" value="SVA34572.1"/>
    <property type="molecule type" value="Genomic_DNA"/>
</dbReference>
<dbReference type="PANTHER" id="PTHR46111:SF1">
    <property type="entry name" value="RIBOSOMAL RNA SMALL SUBUNIT METHYLTRANSFERASE I"/>
    <property type="match status" value="1"/>
</dbReference>
<proteinExistence type="inferred from homology"/>
<dbReference type="AlphaFoldDB" id="A0A381V2I1"/>
<evidence type="ECO:0000256" key="1">
    <source>
        <dbReference type="ARBA" id="ARBA00022490"/>
    </source>
</evidence>
<dbReference type="InterPro" id="IPR014776">
    <property type="entry name" value="4pyrrole_Mease_sub2"/>
</dbReference>
<dbReference type="GO" id="GO:0032259">
    <property type="term" value="P:methylation"/>
    <property type="evidence" value="ECO:0007669"/>
    <property type="project" value="UniProtKB-KW"/>
</dbReference>
<dbReference type="CDD" id="cd11648">
    <property type="entry name" value="RsmI"/>
    <property type="match status" value="1"/>
</dbReference>
<keyword evidence="1" id="KW-0963">Cytoplasm</keyword>
<feature type="domain" description="Tetrapyrrole methylase" evidence="6">
    <location>
        <begin position="13"/>
        <end position="211"/>
    </location>
</feature>
<keyword evidence="2" id="KW-0698">rRNA processing</keyword>
<dbReference type="NCBIfam" id="TIGR00096">
    <property type="entry name" value="16S rRNA (cytidine(1402)-2'-O)-methyltransferase"/>
    <property type="match status" value="1"/>
</dbReference>
<dbReference type="InterPro" id="IPR014777">
    <property type="entry name" value="4pyrrole_Mease_sub1"/>
</dbReference>
<dbReference type="PANTHER" id="PTHR46111">
    <property type="entry name" value="RIBOSOMAL RNA SMALL SUBUNIT METHYLTRANSFERASE I"/>
    <property type="match status" value="1"/>
</dbReference>
<dbReference type="SUPFAM" id="SSF53790">
    <property type="entry name" value="Tetrapyrrole methylase"/>
    <property type="match status" value="1"/>
</dbReference>
<keyword evidence="3" id="KW-0489">Methyltransferase</keyword>
<evidence type="ECO:0000256" key="3">
    <source>
        <dbReference type="ARBA" id="ARBA00022603"/>
    </source>
</evidence>
<evidence type="ECO:0000259" key="6">
    <source>
        <dbReference type="Pfam" id="PF00590"/>
    </source>
</evidence>
<reference evidence="7" key="1">
    <citation type="submission" date="2018-05" db="EMBL/GenBank/DDBJ databases">
        <authorList>
            <person name="Lanie J.A."/>
            <person name="Ng W.-L."/>
            <person name="Kazmierczak K.M."/>
            <person name="Andrzejewski T.M."/>
            <person name="Davidsen T.M."/>
            <person name="Wayne K.J."/>
            <person name="Tettelin H."/>
            <person name="Glass J.I."/>
            <person name="Rusch D."/>
            <person name="Podicherti R."/>
            <person name="Tsui H.-C.T."/>
            <person name="Winkler M.E."/>
        </authorList>
    </citation>
    <scope>NUCLEOTIDE SEQUENCE</scope>
</reference>
<evidence type="ECO:0000256" key="5">
    <source>
        <dbReference type="ARBA" id="ARBA00022691"/>
    </source>
</evidence>
<evidence type="ECO:0000313" key="7">
    <source>
        <dbReference type="EMBL" id="SVA34572.1"/>
    </source>
</evidence>
<dbReference type="GO" id="GO:0008168">
    <property type="term" value="F:methyltransferase activity"/>
    <property type="evidence" value="ECO:0007669"/>
    <property type="project" value="UniProtKB-KW"/>
</dbReference>